<evidence type="ECO:0000313" key="5">
    <source>
        <dbReference type="Proteomes" id="UP000637239"/>
    </source>
</evidence>
<dbReference type="GO" id="GO:0016787">
    <property type="term" value="F:hydrolase activity"/>
    <property type="evidence" value="ECO:0007669"/>
    <property type="project" value="UniProtKB-KW"/>
</dbReference>
<dbReference type="GeneID" id="66985668"/>
<sequence length="268" mass="29890">MVGRTNTEDVTNLHLPRILCLHGGGTNARIFRAQCRVLEAQLRTNFRLCYAEAPFPSNAGPDVLSVYKDWGPFKRWLRWLPGHPEIDAQTAIEEIERSLYAAMDEDDLKGATGEWVGLLGFSQGAKMCASLLFRQQMQMATVTRNDSPWPQWRFAVLLAGRAPLVSLDPMLMGTGLHLADPSQIGTYMPISFYTGPENTLKLPTIHVHGLQDPGLQLHRQLLDICCDPESTRLIEWDGNHRVPIKTKDVTAVVQAIVDLGIETGCFDV</sequence>
<reference evidence="4" key="2">
    <citation type="submission" date="2021-02" db="EMBL/GenBank/DDBJ databases">
        <title>Aspergillus chevalieri M1 genome sequence.</title>
        <authorList>
            <person name="Kadooka C."/>
            <person name="Mori K."/>
            <person name="Futagami T."/>
        </authorList>
    </citation>
    <scope>NUCLEOTIDE SEQUENCE</scope>
    <source>
        <strain evidence="4">M1</strain>
    </source>
</reference>
<evidence type="ECO:0000259" key="3">
    <source>
        <dbReference type="Pfam" id="PF03959"/>
    </source>
</evidence>
<accession>A0A7R7ZQR8</accession>
<dbReference type="Proteomes" id="UP000637239">
    <property type="component" value="Chromosome 7"/>
</dbReference>
<evidence type="ECO:0000256" key="1">
    <source>
        <dbReference type="ARBA" id="ARBA00005863"/>
    </source>
</evidence>
<protein>
    <recommendedName>
        <fullName evidence="3">Serine hydrolase domain-containing protein</fullName>
    </recommendedName>
</protein>
<dbReference type="GO" id="GO:0044550">
    <property type="term" value="P:secondary metabolite biosynthetic process"/>
    <property type="evidence" value="ECO:0007669"/>
    <property type="project" value="TreeGrafter"/>
</dbReference>
<dbReference type="KEGG" id="ache:ACHE_70153S"/>
<dbReference type="GO" id="GO:0005634">
    <property type="term" value="C:nucleus"/>
    <property type="evidence" value="ECO:0007669"/>
    <property type="project" value="TreeGrafter"/>
</dbReference>
<proteinExistence type="inferred from homology"/>
<dbReference type="PANTHER" id="PTHR48070">
    <property type="entry name" value="ESTERASE OVCA2"/>
    <property type="match status" value="1"/>
</dbReference>
<dbReference type="SUPFAM" id="SSF53474">
    <property type="entry name" value="alpha/beta-Hydrolases"/>
    <property type="match status" value="1"/>
</dbReference>
<dbReference type="RefSeq" id="XP_043139832.1">
    <property type="nucleotide sequence ID" value="XM_043282455.1"/>
</dbReference>
<feature type="domain" description="Serine hydrolase" evidence="3">
    <location>
        <begin position="16"/>
        <end position="251"/>
    </location>
</feature>
<comment type="similarity">
    <text evidence="1">Belongs to the LovG family.</text>
</comment>
<dbReference type="AlphaFoldDB" id="A0A7R7ZQR8"/>
<keyword evidence="2" id="KW-0378">Hydrolase</keyword>
<dbReference type="InterPro" id="IPR029058">
    <property type="entry name" value="AB_hydrolase_fold"/>
</dbReference>
<evidence type="ECO:0000313" key="4">
    <source>
        <dbReference type="EMBL" id="BCR91310.1"/>
    </source>
</evidence>
<gene>
    <name evidence="4" type="ORF">ACHE_70153S</name>
</gene>
<dbReference type="GO" id="GO:0005737">
    <property type="term" value="C:cytoplasm"/>
    <property type="evidence" value="ECO:0007669"/>
    <property type="project" value="TreeGrafter"/>
</dbReference>
<dbReference type="Pfam" id="PF03959">
    <property type="entry name" value="FSH1"/>
    <property type="match status" value="1"/>
</dbReference>
<organism evidence="4 5">
    <name type="scientific">Aspergillus chevalieri</name>
    <name type="common">Eurotium chevalieri</name>
    <dbReference type="NCBI Taxonomy" id="182096"/>
    <lineage>
        <taxon>Eukaryota</taxon>
        <taxon>Fungi</taxon>
        <taxon>Dikarya</taxon>
        <taxon>Ascomycota</taxon>
        <taxon>Pezizomycotina</taxon>
        <taxon>Eurotiomycetes</taxon>
        <taxon>Eurotiomycetidae</taxon>
        <taxon>Eurotiales</taxon>
        <taxon>Aspergillaceae</taxon>
        <taxon>Aspergillus</taxon>
        <taxon>Aspergillus subgen. Aspergillus</taxon>
    </lineage>
</organism>
<dbReference type="InterPro" id="IPR050593">
    <property type="entry name" value="LovG"/>
</dbReference>
<dbReference type="PANTHER" id="PTHR48070:SF3">
    <property type="entry name" value="ESTERASE DBAE-RELATED"/>
    <property type="match status" value="1"/>
</dbReference>
<dbReference type="Gene3D" id="3.40.50.1820">
    <property type="entry name" value="alpha/beta hydrolase"/>
    <property type="match status" value="1"/>
</dbReference>
<dbReference type="InterPro" id="IPR005645">
    <property type="entry name" value="FSH-like_dom"/>
</dbReference>
<dbReference type="EMBL" id="AP024422">
    <property type="protein sequence ID" value="BCR91310.1"/>
    <property type="molecule type" value="Genomic_DNA"/>
</dbReference>
<evidence type="ECO:0000256" key="2">
    <source>
        <dbReference type="ARBA" id="ARBA00022801"/>
    </source>
</evidence>
<name>A0A7R7ZQR8_ASPCH</name>
<keyword evidence="5" id="KW-1185">Reference proteome</keyword>
<reference evidence="4" key="1">
    <citation type="submission" date="2021-01" db="EMBL/GenBank/DDBJ databases">
        <authorList>
            <consortium name="Aspergillus chevalieri M1 genome sequencing consortium"/>
            <person name="Kazuki M."/>
            <person name="Futagami T."/>
        </authorList>
    </citation>
    <scope>NUCLEOTIDE SEQUENCE</scope>
    <source>
        <strain evidence="4">M1</strain>
    </source>
</reference>